<protein>
    <submittedName>
        <fullName evidence="2">Uncharacterized protein</fullName>
    </submittedName>
</protein>
<dbReference type="KEGG" id="cle:Clole_2574"/>
<keyword evidence="1" id="KW-0812">Transmembrane</keyword>
<gene>
    <name evidence="2" type="ordered locus">Clole_2574</name>
</gene>
<dbReference type="RefSeq" id="WP_013657570.1">
    <property type="nucleotide sequence ID" value="NC_015275.1"/>
</dbReference>
<reference evidence="2 3" key="1">
    <citation type="journal article" date="2011" name="J. Bacteriol.">
        <title>Complete genome sequence of the cellulose-degrading bacterium Cellulosilyticum lentocellum.</title>
        <authorList>
            <consortium name="US DOE Joint Genome Institute"/>
            <person name="Miller D.A."/>
            <person name="Suen G."/>
            <person name="Bruce D."/>
            <person name="Copeland A."/>
            <person name="Cheng J.F."/>
            <person name="Detter C."/>
            <person name="Goodwin L.A."/>
            <person name="Han C.S."/>
            <person name="Hauser L.J."/>
            <person name="Land M.L."/>
            <person name="Lapidus A."/>
            <person name="Lucas S."/>
            <person name="Meincke L."/>
            <person name="Pitluck S."/>
            <person name="Tapia R."/>
            <person name="Teshima H."/>
            <person name="Woyke T."/>
            <person name="Fox B.G."/>
            <person name="Angert E.R."/>
            <person name="Currie C.R."/>
        </authorList>
    </citation>
    <scope>NUCLEOTIDE SEQUENCE [LARGE SCALE GENOMIC DNA]</scope>
    <source>
        <strain evidence="3">ATCC 49066 / DSM 5427 / NCIMB 11756 / RHM5</strain>
    </source>
</reference>
<keyword evidence="1" id="KW-0472">Membrane</keyword>
<keyword evidence="3" id="KW-1185">Reference proteome</keyword>
<organism evidence="2 3">
    <name type="scientific">Cellulosilyticum lentocellum (strain ATCC 49066 / DSM 5427 / NCIMB 11756 / RHM5)</name>
    <name type="common">Clostridium lentocellum</name>
    <dbReference type="NCBI Taxonomy" id="642492"/>
    <lineage>
        <taxon>Bacteria</taxon>
        <taxon>Bacillati</taxon>
        <taxon>Bacillota</taxon>
        <taxon>Clostridia</taxon>
        <taxon>Lachnospirales</taxon>
        <taxon>Cellulosilyticaceae</taxon>
        <taxon>Cellulosilyticum</taxon>
    </lineage>
</organism>
<dbReference type="EMBL" id="CP002582">
    <property type="protein sequence ID" value="ADZ84277.1"/>
    <property type="molecule type" value="Genomic_DNA"/>
</dbReference>
<evidence type="ECO:0000313" key="2">
    <source>
        <dbReference type="EMBL" id="ADZ84277.1"/>
    </source>
</evidence>
<accession>F2JIB1</accession>
<sequence length="179" mass="20625">MNQMLLGFIVILFLAAIASSKRQGEKRYNQFCKVAEWVVEEELGVFHSMSNHLSWILLVAISGYIVIGCIVGQLNGYLLLGGVVVYLINYYVLEYTPHTMWCLLQGGLLSKRQFIAMNWENIVAYRWVTRGEKLILKVDYKGKGIVTRKCELIVPQEMKAFLEEQLKVKLPYFEVPLEN</sequence>
<dbReference type="AlphaFoldDB" id="F2JIB1"/>
<dbReference type="STRING" id="642492.Clole_2574"/>
<evidence type="ECO:0000313" key="3">
    <source>
        <dbReference type="Proteomes" id="UP000008467"/>
    </source>
</evidence>
<dbReference type="HOGENOM" id="CLU_1500939_0_0_9"/>
<name>F2JIB1_CELLD</name>
<proteinExistence type="predicted"/>
<evidence type="ECO:0000256" key="1">
    <source>
        <dbReference type="SAM" id="Phobius"/>
    </source>
</evidence>
<keyword evidence="1" id="KW-1133">Transmembrane helix</keyword>
<dbReference type="Proteomes" id="UP000008467">
    <property type="component" value="Chromosome"/>
</dbReference>
<feature type="transmembrane region" description="Helical" evidence="1">
    <location>
        <begin position="52"/>
        <end position="70"/>
    </location>
</feature>
<feature type="transmembrane region" description="Helical" evidence="1">
    <location>
        <begin position="77"/>
        <end position="93"/>
    </location>
</feature>